<feature type="active site" description="Tele-phosphohistidine intermediate" evidence="2">
    <location>
        <position position="26"/>
    </location>
</feature>
<dbReference type="GO" id="GO:0045820">
    <property type="term" value="P:negative regulation of glycolytic process"/>
    <property type="evidence" value="ECO:0007669"/>
    <property type="project" value="TreeGrafter"/>
</dbReference>
<dbReference type="CDD" id="cd07067">
    <property type="entry name" value="HP_PGM_like"/>
    <property type="match status" value="1"/>
</dbReference>
<evidence type="ECO:0000256" key="2">
    <source>
        <dbReference type="PIRSR" id="PIRSR613078-1"/>
    </source>
</evidence>
<sequence length="220" mass="25019">MYRLSNEFHNGGLFFMKGYRISVIRHGRTAANDKGIYIGRTDFPLSDKGAAELAGKMDEFRYPNVARVYSSPLRRCTETAEILFPDVQIQTVDNLIEMDFGTFEGKSADELVHKPEFKEWLKGGMDCRPPQGESVKEVQLRIFRSLREIIRDMMQEDLLHCAVITHGGMIANMLAGFGLPKISPQELQCQPGEGFDIYVTADLWQRSQAFEILGMVPYSR</sequence>
<keyword evidence="1" id="KW-0378">Hydrolase</keyword>
<accession>U2MCG6</accession>
<dbReference type="PANTHER" id="PTHR46517">
    <property type="entry name" value="FRUCTOSE-2,6-BISPHOSPHATASE TIGAR"/>
    <property type="match status" value="1"/>
</dbReference>
<dbReference type="SUPFAM" id="SSF53254">
    <property type="entry name" value="Phosphoglycerate mutase-like"/>
    <property type="match status" value="1"/>
</dbReference>
<feature type="binding site" evidence="3">
    <location>
        <position position="75"/>
    </location>
    <ligand>
        <name>substrate</name>
    </ligand>
</feature>
<gene>
    <name evidence="4" type="ORF">RUMCAL_00642</name>
</gene>
<feature type="active site" description="Proton donor/acceptor" evidence="2">
    <location>
        <position position="97"/>
    </location>
</feature>
<keyword evidence="5" id="KW-1185">Reference proteome</keyword>
<dbReference type="eggNOG" id="COG0406">
    <property type="taxonomic scope" value="Bacteria"/>
</dbReference>
<dbReference type="InterPro" id="IPR013078">
    <property type="entry name" value="His_Pase_superF_clade-1"/>
</dbReference>
<dbReference type="SMART" id="SM00855">
    <property type="entry name" value="PGAM"/>
    <property type="match status" value="1"/>
</dbReference>
<dbReference type="EMBL" id="AWVF01000076">
    <property type="protein sequence ID" value="ERJ96988.1"/>
    <property type="molecule type" value="Genomic_DNA"/>
</dbReference>
<dbReference type="Proteomes" id="UP000016662">
    <property type="component" value="Unassembled WGS sequence"/>
</dbReference>
<protein>
    <submittedName>
        <fullName evidence="4">Phosphoglycerate mutase family protein</fullName>
    </submittedName>
</protein>
<evidence type="ECO:0000313" key="5">
    <source>
        <dbReference type="Proteomes" id="UP000016662"/>
    </source>
</evidence>
<dbReference type="AlphaFoldDB" id="U2MCG6"/>
<dbReference type="Pfam" id="PF00300">
    <property type="entry name" value="His_Phos_1"/>
    <property type="match status" value="1"/>
</dbReference>
<evidence type="ECO:0000256" key="3">
    <source>
        <dbReference type="PIRSR" id="PIRSR613078-2"/>
    </source>
</evidence>
<name>U2MCG6_9FIRM</name>
<dbReference type="GO" id="GO:0043456">
    <property type="term" value="P:regulation of pentose-phosphate shunt"/>
    <property type="evidence" value="ECO:0007669"/>
    <property type="project" value="TreeGrafter"/>
</dbReference>
<dbReference type="InterPro" id="IPR029033">
    <property type="entry name" value="His_PPase_superfam"/>
</dbReference>
<comment type="caution">
    <text evidence="4">The sequence shown here is derived from an EMBL/GenBank/DDBJ whole genome shotgun (WGS) entry which is preliminary data.</text>
</comment>
<proteinExistence type="predicted"/>
<evidence type="ECO:0000256" key="1">
    <source>
        <dbReference type="ARBA" id="ARBA00022801"/>
    </source>
</evidence>
<dbReference type="GO" id="GO:0005829">
    <property type="term" value="C:cytosol"/>
    <property type="evidence" value="ECO:0007669"/>
    <property type="project" value="TreeGrafter"/>
</dbReference>
<dbReference type="HOGENOM" id="CLU_033323_8_1_9"/>
<dbReference type="STRING" id="411473.RUMCAL_00642"/>
<dbReference type="PANTHER" id="PTHR46517:SF1">
    <property type="entry name" value="FRUCTOSE-2,6-BISPHOSPHATASE TIGAR"/>
    <property type="match status" value="1"/>
</dbReference>
<dbReference type="Gene3D" id="3.40.50.1240">
    <property type="entry name" value="Phosphoglycerate mutase-like"/>
    <property type="match status" value="1"/>
</dbReference>
<reference evidence="4 5" key="1">
    <citation type="submission" date="2013-07" db="EMBL/GenBank/DDBJ databases">
        <authorList>
            <person name="Weinstock G."/>
            <person name="Sodergren E."/>
            <person name="Wylie T."/>
            <person name="Fulton L."/>
            <person name="Fulton R."/>
            <person name="Fronick C."/>
            <person name="O'Laughlin M."/>
            <person name="Godfrey J."/>
            <person name="Miner T."/>
            <person name="Herter B."/>
            <person name="Appelbaum E."/>
            <person name="Cordes M."/>
            <person name="Lek S."/>
            <person name="Wollam A."/>
            <person name="Pepin K.H."/>
            <person name="Palsikar V.B."/>
            <person name="Mitreva M."/>
            <person name="Wilson R.K."/>
        </authorList>
    </citation>
    <scope>NUCLEOTIDE SEQUENCE [LARGE SCALE GENOMIC DNA]</scope>
    <source>
        <strain evidence="4 5">ATCC 27760</strain>
    </source>
</reference>
<dbReference type="InterPro" id="IPR051695">
    <property type="entry name" value="Phosphoglycerate_Mutase"/>
</dbReference>
<dbReference type="PATRIC" id="fig|411473.3.peg.509"/>
<evidence type="ECO:0000313" key="4">
    <source>
        <dbReference type="EMBL" id="ERJ96988.1"/>
    </source>
</evidence>
<dbReference type="GO" id="GO:0004331">
    <property type="term" value="F:fructose-2,6-bisphosphate 2-phosphatase activity"/>
    <property type="evidence" value="ECO:0007669"/>
    <property type="project" value="TreeGrafter"/>
</dbReference>
<organism evidence="4 5">
    <name type="scientific">Ruminococcus callidus ATCC 27760</name>
    <dbReference type="NCBI Taxonomy" id="411473"/>
    <lineage>
        <taxon>Bacteria</taxon>
        <taxon>Bacillati</taxon>
        <taxon>Bacillota</taxon>
        <taxon>Clostridia</taxon>
        <taxon>Eubacteriales</taxon>
        <taxon>Oscillospiraceae</taxon>
        <taxon>Ruminococcus</taxon>
    </lineage>
</organism>
<feature type="binding site" evidence="3">
    <location>
        <begin position="25"/>
        <end position="32"/>
    </location>
    <ligand>
        <name>substrate</name>
    </ligand>
</feature>